<sequence>LQEITEVREFFDENPCKTLSCRGCESDMGKNLDCFVPNFAYFYKSFNLENLRMIKKSLEYFAQFLQDSKLQYYLRLGSKKNLKFLCKESKDIYKNYLRIHIGLKSYSLNESFLRYKINKIIWTLTGLICRFSGPFKNPYLIYENPVWSWPQKIIIYEHRHWYGYEIAIKNYLEEKGYKFKFQHGIIKDGFGNKKFPDFIIYPNEKYEGKPFIVEAKFGYDNYRNNIEDQPKNVIKTMKFPKSSWCNVKIDGLETDNEEILKIVDEKNIPYSKNYAFSKILRQIFNYSELIYSDCAVILNLNTKMNVLLNNKLIRFIKTNLYDLDKSVIKLKY</sequence>
<name>A0A0F9GCM9_9ZZZZ</name>
<protein>
    <submittedName>
        <fullName evidence="1">Uncharacterized protein</fullName>
    </submittedName>
</protein>
<feature type="non-terminal residue" evidence="1">
    <location>
        <position position="1"/>
    </location>
</feature>
<comment type="caution">
    <text evidence="1">The sequence shown here is derived from an EMBL/GenBank/DDBJ whole genome shotgun (WGS) entry which is preliminary data.</text>
</comment>
<gene>
    <name evidence="1" type="ORF">LCGC14_2200470</name>
</gene>
<dbReference type="AlphaFoldDB" id="A0A0F9GCM9"/>
<accession>A0A0F9GCM9</accession>
<proteinExistence type="predicted"/>
<reference evidence="1" key="1">
    <citation type="journal article" date="2015" name="Nature">
        <title>Complex archaea that bridge the gap between prokaryotes and eukaryotes.</title>
        <authorList>
            <person name="Spang A."/>
            <person name="Saw J.H."/>
            <person name="Jorgensen S.L."/>
            <person name="Zaremba-Niedzwiedzka K."/>
            <person name="Martijn J."/>
            <person name="Lind A.E."/>
            <person name="van Eijk R."/>
            <person name="Schleper C."/>
            <person name="Guy L."/>
            <person name="Ettema T.J."/>
        </authorList>
    </citation>
    <scope>NUCLEOTIDE SEQUENCE</scope>
</reference>
<dbReference type="EMBL" id="LAZR01028983">
    <property type="protein sequence ID" value="KKL60922.1"/>
    <property type="molecule type" value="Genomic_DNA"/>
</dbReference>
<organism evidence="1">
    <name type="scientific">marine sediment metagenome</name>
    <dbReference type="NCBI Taxonomy" id="412755"/>
    <lineage>
        <taxon>unclassified sequences</taxon>
        <taxon>metagenomes</taxon>
        <taxon>ecological metagenomes</taxon>
    </lineage>
</organism>
<evidence type="ECO:0000313" key="1">
    <source>
        <dbReference type="EMBL" id="KKL60922.1"/>
    </source>
</evidence>